<dbReference type="AlphaFoldDB" id="A0AAP0HHJ2"/>
<protein>
    <submittedName>
        <fullName evidence="2">Uncharacterized protein</fullName>
    </submittedName>
</protein>
<gene>
    <name evidence="2" type="ORF">Scep_027775</name>
</gene>
<evidence type="ECO:0000313" key="2">
    <source>
        <dbReference type="EMBL" id="KAK9088693.1"/>
    </source>
</evidence>
<organism evidence="2 3">
    <name type="scientific">Stephania cephalantha</name>
    <dbReference type="NCBI Taxonomy" id="152367"/>
    <lineage>
        <taxon>Eukaryota</taxon>
        <taxon>Viridiplantae</taxon>
        <taxon>Streptophyta</taxon>
        <taxon>Embryophyta</taxon>
        <taxon>Tracheophyta</taxon>
        <taxon>Spermatophyta</taxon>
        <taxon>Magnoliopsida</taxon>
        <taxon>Ranunculales</taxon>
        <taxon>Menispermaceae</taxon>
        <taxon>Menispermoideae</taxon>
        <taxon>Cissampelideae</taxon>
        <taxon>Stephania</taxon>
    </lineage>
</organism>
<dbReference type="Proteomes" id="UP001419268">
    <property type="component" value="Unassembled WGS sequence"/>
</dbReference>
<proteinExistence type="predicted"/>
<feature type="region of interest" description="Disordered" evidence="1">
    <location>
        <begin position="1"/>
        <end position="24"/>
    </location>
</feature>
<sequence length="63" mass="7128">MADHQQRGGSVEDDQKHDATAATTLTDVDGQRVWWRWNSLANKKGSHMDLKMMNSCLKLVGKE</sequence>
<dbReference type="EMBL" id="JBBNAG010000012">
    <property type="protein sequence ID" value="KAK9088693.1"/>
    <property type="molecule type" value="Genomic_DNA"/>
</dbReference>
<evidence type="ECO:0000256" key="1">
    <source>
        <dbReference type="SAM" id="MobiDB-lite"/>
    </source>
</evidence>
<accession>A0AAP0HHJ2</accession>
<reference evidence="2 3" key="1">
    <citation type="submission" date="2024-01" db="EMBL/GenBank/DDBJ databases">
        <title>Genome assemblies of Stephania.</title>
        <authorList>
            <person name="Yang L."/>
        </authorList>
    </citation>
    <scope>NUCLEOTIDE SEQUENCE [LARGE SCALE GENOMIC DNA]</scope>
    <source>
        <strain evidence="2">JXDWG</strain>
        <tissue evidence="2">Leaf</tissue>
    </source>
</reference>
<name>A0AAP0HHJ2_9MAGN</name>
<keyword evidence="3" id="KW-1185">Reference proteome</keyword>
<comment type="caution">
    <text evidence="2">The sequence shown here is derived from an EMBL/GenBank/DDBJ whole genome shotgun (WGS) entry which is preliminary data.</text>
</comment>
<evidence type="ECO:0000313" key="3">
    <source>
        <dbReference type="Proteomes" id="UP001419268"/>
    </source>
</evidence>